<proteinExistence type="predicted"/>
<name>A0AA88IKB5_CHASR</name>
<sequence>MLLQVPCGPGASGRRRRPARRAYPCDIRRRRKLRRSACAWKGGEETLRRCGSPRLGSGRVRLAKGEPGALRLEEVAACSIPCCTPSPAYGLPWWAPGVQSAAVGSPDGPALRGLCGSASVLRRELALIVSDMAKWGFRYSLGYLDCVRPAGLPFFTELARDRLRHGEHGTLYYGTRAPLWGGVARAQWAACTSCEGMFSSAGDSVRSLAVSSRSRGSNLRLGLSSDMSVGDSFEACATLQDARPYSPSLRGARAVAVKVDREGDYVVAFVDRVGKGSASRRSRCCGEASAGSRRVPGSTGRAIGAVTDGVQRRGRGKEKETQRENAVCEESANRAPA</sequence>
<protein>
    <submittedName>
        <fullName evidence="2">Uncharacterized protein</fullName>
    </submittedName>
</protein>
<dbReference type="AlphaFoldDB" id="A0AA88IKB5"/>
<dbReference type="Proteomes" id="UP001187415">
    <property type="component" value="Unassembled WGS sequence"/>
</dbReference>
<organism evidence="2 3">
    <name type="scientific">Channa striata</name>
    <name type="common">Snakehead murrel</name>
    <name type="synonym">Ophicephalus striatus</name>
    <dbReference type="NCBI Taxonomy" id="64152"/>
    <lineage>
        <taxon>Eukaryota</taxon>
        <taxon>Metazoa</taxon>
        <taxon>Chordata</taxon>
        <taxon>Craniata</taxon>
        <taxon>Vertebrata</taxon>
        <taxon>Euteleostomi</taxon>
        <taxon>Actinopterygii</taxon>
        <taxon>Neopterygii</taxon>
        <taxon>Teleostei</taxon>
        <taxon>Neoteleostei</taxon>
        <taxon>Acanthomorphata</taxon>
        <taxon>Anabantaria</taxon>
        <taxon>Anabantiformes</taxon>
        <taxon>Channoidei</taxon>
        <taxon>Channidae</taxon>
        <taxon>Channa</taxon>
    </lineage>
</organism>
<dbReference type="EMBL" id="JAUPFM010000031">
    <property type="protein sequence ID" value="KAK2814635.1"/>
    <property type="molecule type" value="Genomic_DNA"/>
</dbReference>
<evidence type="ECO:0000256" key="1">
    <source>
        <dbReference type="SAM" id="MobiDB-lite"/>
    </source>
</evidence>
<accession>A0AA88IKB5</accession>
<evidence type="ECO:0000313" key="3">
    <source>
        <dbReference type="Proteomes" id="UP001187415"/>
    </source>
</evidence>
<gene>
    <name evidence="2" type="ORF">Q5P01_001015</name>
</gene>
<comment type="caution">
    <text evidence="2">The sequence shown here is derived from an EMBL/GenBank/DDBJ whole genome shotgun (WGS) entry which is preliminary data.</text>
</comment>
<feature type="region of interest" description="Disordered" evidence="1">
    <location>
        <begin position="308"/>
        <end position="337"/>
    </location>
</feature>
<keyword evidence="3" id="KW-1185">Reference proteome</keyword>
<reference evidence="2" key="1">
    <citation type="submission" date="2023-07" db="EMBL/GenBank/DDBJ databases">
        <title>Chromosome-level Genome Assembly of Striped Snakehead (Channa striata).</title>
        <authorList>
            <person name="Liu H."/>
        </authorList>
    </citation>
    <scope>NUCLEOTIDE SEQUENCE</scope>
    <source>
        <strain evidence="2">Gz</strain>
        <tissue evidence="2">Muscle</tissue>
    </source>
</reference>
<evidence type="ECO:0000313" key="2">
    <source>
        <dbReference type="EMBL" id="KAK2814635.1"/>
    </source>
</evidence>